<dbReference type="RefSeq" id="WP_103060428.1">
    <property type="nucleotide sequence ID" value="NZ_BSOF01000007.1"/>
</dbReference>
<reference evidence="5" key="1">
    <citation type="submission" date="2017-09" db="EMBL/GenBank/DDBJ databases">
        <authorList>
            <person name="Palmer M."/>
            <person name="Steenkamp E.T."/>
            <person name="Coetzee M.P."/>
            <person name="Avontuur J.R."/>
            <person name="Van Zyl E."/>
            <person name="Chan W.-Y."/>
            <person name="Blom J."/>
            <person name="Venter S.N."/>
        </authorList>
    </citation>
    <scope>NUCLEOTIDE SEQUENCE [LARGE SCALE GENOMIC DNA]</scope>
    <source>
        <strain evidence="5">QC88-366</strain>
    </source>
</reference>
<evidence type="ECO:0000256" key="1">
    <source>
        <dbReference type="ARBA" id="ARBA00004167"/>
    </source>
</evidence>
<dbReference type="PANTHER" id="PTHR42911">
    <property type="entry name" value="MODULATOR OF FTSH PROTEASE HFLC"/>
    <property type="match status" value="1"/>
</dbReference>
<feature type="domain" description="Band 7" evidence="3">
    <location>
        <begin position="23"/>
        <end position="185"/>
    </location>
</feature>
<keyword evidence="2" id="KW-0472">Membrane</keyword>
<dbReference type="Pfam" id="PF01145">
    <property type="entry name" value="Band_7"/>
    <property type="match status" value="1"/>
</dbReference>
<evidence type="ECO:0000259" key="3">
    <source>
        <dbReference type="SMART" id="SM00244"/>
    </source>
</evidence>
<gene>
    <name evidence="4" type="ORF">COO59_14105</name>
</gene>
<dbReference type="InterPro" id="IPR036013">
    <property type="entry name" value="Band_7/SPFH_dom_sf"/>
</dbReference>
<dbReference type="InterPro" id="IPR000163">
    <property type="entry name" value="Prohibitin"/>
</dbReference>
<keyword evidence="2" id="KW-1133">Transmembrane helix</keyword>
<dbReference type="OrthoDB" id="9812991at2"/>
<feature type="transmembrane region" description="Helical" evidence="2">
    <location>
        <begin position="7"/>
        <end position="28"/>
    </location>
</feature>
<keyword evidence="2" id="KW-0812">Transmembrane</keyword>
<comment type="subcellular location">
    <subcellularLocation>
        <location evidence="1">Membrane</location>
        <topology evidence="1">Single-pass membrane protein</topology>
    </subcellularLocation>
</comment>
<evidence type="ECO:0000313" key="4">
    <source>
        <dbReference type="EMBL" id="PNS11059.1"/>
    </source>
</evidence>
<dbReference type="InterPro" id="IPR001107">
    <property type="entry name" value="Band_7"/>
</dbReference>
<dbReference type="CDD" id="cd03401">
    <property type="entry name" value="SPFH_prohibitin"/>
    <property type="match status" value="1"/>
</dbReference>
<dbReference type="AlphaFoldDB" id="A0A2K1Q7P6"/>
<dbReference type="GO" id="GO:0016020">
    <property type="term" value="C:membrane"/>
    <property type="evidence" value="ECO:0007669"/>
    <property type="project" value="UniProtKB-SubCell"/>
</dbReference>
<proteinExistence type="predicted"/>
<dbReference type="EMBL" id="NWUO01000010">
    <property type="protein sequence ID" value="PNS11059.1"/>
    <property type="molecule type" value="Genomic_DNA"/>
</dbReference>
<organism evidence="4 5">
    <name type="scientific">Mixta theicola</name>
    <dbReference type="NCBI Taxonomy" id="1458355"/>
    <lineage>
        <taxon>Bacteria</taxon>
        <taxon>Pseudomonadati</taxon>
        <taxon>Pseudomonadota</taxon>
        <taxon>Gammaproteobacteria</taxon>
        <taxon>Enterobacterales</taxon>
        <taxon>Erwiniaceae</taxon>
        <taxon>Mixta</taxon>
    </lineage>
</organism>
<comment type="caution">
    <text evidence="4">The sequence shown here is derived from an EMBL/GenBank/DDBJ whole genome shotgun (WGS) entry which is preliminary data.</text>
</comment>
<protein>
    <submittedName>
        <fullName evidence="4">Band 7 protein</fullName>
    </submittedName>
</protein>
<dbReference type="Gene3D" id="3.30.479.30">
    <property type="entry name" value="Band 7 domain"/>
    <property type="match status" value="1"/>
</dbReference>
<name>A0A2K1Q7P6_9GAMM</name>
<dbReference type="SMART" id="SM00244">
    <property type="entry name" value="PHB"/>
    <property type="match status" value="1"/>
</dbReference>
<sequence>MKGKKNIIWAAATAAVAVLLLFLSYFTVNEGERGIVLRYGKIVKVAEPGLGFTFPLVESVRKISIRNQSMLFTGMQAYSRDQQPAVMTVSVNFHIPAADAEAVYTAYSTIENMKERLIARQIPTQLENVFGKYTAISAVQDRARLVQDMQVALRNAVIGPLVIDSVQIENIDFSDAYEKSIEDRMRAEVAIATRKQNLETEKIQAQIAVTQAQAEAESRLVTARSEAEAIRLKGSAEAEAIRLRGEALRNNPELVSLITAERWDGKLPETMLPGGSVPFIQTK</sequence>
<dbReference type="SUPFAM" id="SSF117892">
    <property type="entry name" value="Band 7/SPFH domain"/>
    <property type="match status" value="1"/>
</dbReference>
<dbReference type="Proteomes" id="UP000236345">
    <property type="component" value="Unassembled WGS sequence"/>
</dbReference>
<dbReference type="PANTHER" id="PTHR42911:SF2">
    <property type="entry name" value="PROHIBITIN FAMILY PROTEIN"/>
    <property type="match status" value="1"/>
</dbReference>
<evidence type="ECO:0000313" key="5">
    <source>
        <dbReference type="Proteomes" id="UP000236345"/>
    </source>
</evidence>
<evidence type="ECO:0000256" key="2">
    <source>
        <dbReference type="SAM" id="Phobius"/>
    </source>
</evidence>
<accession>A0A2K1Q7P6</accession>
<keyword evidence="5" id="KW-1185">Reference proteome</keyword>